<dbReference type="Pfam" id="PF00188">
    <property type="entry name" value="CAP"/>
    <property type="match status" value="1"/>
</dbReference>
<reference evidence="4 6" key="1">
    <citation type="submission" date="2015-02" db="EMBL/GenBank/DDBJ databases">
        <authorList>
            <person name="Chooi Y.-H."/>
        </authorList>
    </citation>
    <scope>NUCLEOTIDE SEQUENCE [LARGE SCALE GENOMIC DNA]</scope>
    <source>
        <strain evidence="4">E3</strain>
    </source>
</reference>
<evidence type="ECO:0000313" key="4">
    <source>
        <dbReference type="EMBL" id="CEP02527.1"/>
    </source>
</evidence>
<evidence type="ECO:0000313" key="5">
    <source>
        <dbReference type="EMBL" id="SPR01604.1"/>
    </source>
</evidence>
<dbReference type="Proteomes" id="UP000290189">
    <property type="component" value="Unassembled WGS sequence"/>
</dbReference>
<protein>
    <recommendedName>
        <fullName evidence="3">SCP domain-containing protein</fullName>
    </recommendedName>
</protein>
<dbReference type="SUPFAM" id="SSF55797">
    <property type="entry name" value="PR-1-like"/>
    <property type="match status" value="1"/>
</dbReference>
<keyword evidence="6" id="KW-1185">Reference proteome</keyword>
<dbReference type="SMART" id="SM00198">
    <property type="entry name" value="SCP"/>
    <property type="match status" value="1"/>
</dbReference>
<evidence type="ECO:0000256" key="1">
    <source>
        <dbReference type="SAM" id="MobiDB-lite"/>
    </source>
</evidence>
<dbReference type="Gene3D" id="3.40.33.10">
    <property type="entry name" value="CAP"/>
    <property type="match status" value="1"/>
</dbReference>
<dbReference type="PANTHER" id="PTHR10334">
    <property type="entry name" value="CYSTEINE-RICH SECRETORY PROTEIN-RELATED"/>
    <property type="match status" value="1"/>
</dbReference>
<feature type="signal peptide" evidence="2">
    <location>
        <begin position="1"/>
        <end position="19"/>
    </location>
</feature>
<reference evidence="5 7" key="2">
    <citation type="submission" date="2018-03" db="EMBL/GenBank/DDBJ databases">
        <authorList>
            <person name="Fogelqvist J."/>
        </authorList>
    </citation>
    <scope>NUCLEOTIDE SEQUENCE [LARGE SCALE GENOMIC DNA]</scope>
</reference>
<dbReference type="EMBL" id="OVEO01000018">
    <property type="protein sequence ID" value="SPR01604.1"/>
    <property type="molecule type" value="Genomic_DNA"/>
</dbReference>
<dbReference type="OMA" id="LIWANSV"/>
<organism evidence="4 6">
    <name type="scientific">Plasmodiophora brassicae</name>
    <name type="common">Clubroot disease agent</name>
    <dbReference type="NCBI Taxonomy" id="37360"/>
    <lineage>
        <taxon>Eukaryota</taxon>
        <taxon>Sar</taxon>
        <taxon>Rhizaria</taxon>
        <taxon>Endomyxa</taxon>
        <taxon>Phytomyxea</taxon>
        <taxon>Plasmodiophorida</taxon>
        <taxon>Plasmodiophoridae</taxon>
        <taxon>Plasmodiophora</taxon>
    </lineage>
</organism>
<evidence type="ECO:0000313" key="7">
    <source>
        <dbReference type="Proteomes" id="UP000290189"/>
    </source>
</evidence>
<sequence length="209" mass="21527">MSHTAVVLLSVIIAGVARADIAPADVTTLLSAHNAARASPLPQLTWDDHLASIATQWVNTCPSGHSADSLRQGASENIGWGWPTMNASEVASEWIKEKDNLVNGVCNAGAVCGHYQTIVDPKTLSVGCATKQNCPSQGQPVTQIWVCEYGATSGNSSTPTNSTSPPPTSNSSSATAPSAAATTLASMRRSIPITSGAPTGYMQQSSSCT</sequence>
<name>A0A0G4J4T1_PLABS</name>
<geneLocation type="mitochondrion" evidence="5"/>
<gene>
    <name evidence="4" type="ORF">PBRA_009111</name>
    <name evidence="5" type="ORF">PLBR_LOCUS8819</name>
</gene>
<evidence type="ECO:0000259" key="3">
    <source>
        <dbReference type="SMART" id="SM00198"/>
    </source>
</evidence>
<dbReference type="InterPro" id="IPR014044">
    <property type="entry name" value="CAP_dom"/>
</dbReference>
<keyword evidence="5" id="KW-0496">Mitochondrion</keyword>
<feature type="chain" id="PRO_5033225015" description="SCP domain-containing protein" evidence="2">
    <location>
        <begin position="20"/>
        <end position="209"/>
    </location>
</feature>
<dbReference type="InterPro" id="IPR035940">
    <property type="entry name" value="CAP_sf"/>
</dbReference>
<evidence type="ECO:0000256" key="2">
    <source>
        <dbReference type="SAM" id="SignalP"/>
    </source>
</evidence>
<dbReference type="EMBL" id="CDSF01000131">
    <property type="protein sequence ID" value="CEP02527.1"/>
    <property type="molecule type" value="Genomic_DNA"/>
</dbReference>
<dbReference type="OrthoDB" id="43654at2759"/>
<dbReference type="CDD" id="cd05380">
    <property type="entry name" value="CAP_euk"/>
    <property type="match status" value="1"/>
</dbReference>
<feature type="region of interest" description="Disordered" evidence="1">
    <location>
        <begin position="155"/>
        <end position="184"/>
    </location>
</feature>
<proteinExistence type="predicted"/>
<accession>A0A0G4J4T1</accession>
<feature type="domain" description="SCP" evidence="3">
    <location>
        <begin position="24"/>
        <end position="158"/>
    </location>
</feature>
<keyword evidence="2" id="KW-0732">Signal</keyword>
<dbReference type="Proteomes" id="UP000039324">
    <property type="component" value="Unassembled WGS sequence"/>
</dbReference>
<dbReference type="AlphaFoldDB" id="A0A0G4J4T1"/>
<evidence type="ECO:0000313" key="6">
    <source>
        <dbReference type="Proteomes" id="UP000039324"/>
    </source>
</evidence>
<dbReference type="SMR" id="A0A0G4J4T1"/>
<dbReference type="STRING" id="37360.A0A0G4J4T1"/>
<dbReference type="InterPro" id="IPR001283">
    <property type="entry name" value="CRISP-related"/>
</dbReference>